<dbReference type="AlphaFoldDB" id="A0A418Y3H4"/>
<name>A0A418Y3H4_9GAMM</name>
<accession>A0A418Y3H4</accession>
<comment type="caution">
    <text evidence="2">The sequence shown here is derived from an EMBL/GenBank/DDBJ whole genome shotgun (WGS) entry which is preliminary data.</text>
</comment>
<keyword evidence="3" id="KW-1185">Reference proteome</keyword>
<dbReference type="GO" id="GO:0000162">
    <property type="term" value="P:L-tryptophan biosynthetic process"/>
    <property type="evidence" value="ECO:0007669"/>
    <property type="project" value="TreeGrafter"/>
</dbReference>
<dbReference type="Gene3D" id="3.60.120.10">
    <property type="entry name" value="Anthranilate synthase"/>
    <property type="match status" value="1"/>
</dbReference>
<dbReference type="InterPro" id="IPR005801">
    <property type="entry name" value="ADC_synthase"/>
</dbReference>
<dbReference type="InterPro" id="IPR015890">
    <property type="entry name" value="Chorismate_C"/>
</dbReference>
<feature type="domain" description="Chorismate-utilising enzyme C-terminal" evidence="1">
    <location>
        <begin position="105"/>
        <end position="358"/>
    </location>
</feature>
<reference evidence="2 3" key="1">
    <citation type="submission" date="2018-09" db="EMBL/GenBank/DDBJ databases">
        <title>Alcanivorax profundi sp. nov., isolated from 1000 m-depth seawater of the Mariana Trench.</title>
        <authorList>
            <person name="Liu J."/>
        </authorList>
    </citation>
    <scope>NUCLEOTIDE SEQUENCE [LARGE SCALE GENOMIC DNA]</scope>
    <source>
        <strain evidence="2 3">MTEO17</strain>
    </source>
</reference>
<dbReference type="PANTHER" id="PTHR11236">
    <property type="entry name" value="AMINOBENZOATE/ANTHRANILATE SYNTHASE"/>
    <property type="match status" value="1"/>
</dbReference>
<evidence type="ECO:0000313" key="3">
    <source>
        <dbReference type="Proteomes" id="UP000283734"/>
    </source>
</evidence>
<protein>
    <submittedName>
        <fullName evidence="2">Anthranilate synthase component I family protein</fullName>
    </submittedName>
</protein>
<evidence type="ECO:0000259" key="1">
    <source>
        <dbReference type="Pfam" id="PF00425"/>
    </source>
</evidence>
<dbReference type="PANTHER" id="PTHR11236:SF50">
    <property type="entry name" value="AMINODEOXYCHORISMATE SYNTHASE COMPONENT 1"/>
    <property type="match status" value="1"/>
</dbReference>
<dbReference type="Pfam" id="PF00425">
    <property type="entry name" value="Chorismate_bind"/>
    <property type="match status" value="1"/>
</dbReference>
<dbReference type="GO" id="GO:0046820">
    <property type="term" value="F:4-amino-4-deoxychorismate synthase activity"/>
    <property type="evidence" value="ECO:0007669"/>
    <property type="project" value="TreeGrafter"/>
</dbReference>
<dbReference type="SUPFAM" id="SSF56322">
    <property type="entry name" value="ADC synthase"/>
    <property type="match status" value="1"/>
</dbReference>
<gene>
    <name evidence="2" type="ORF">D4A39_04490</name>
</gene>
<dbReference type="PRINTS" id="PR00095">
    <property type="entry name" value="ANTSNTHASEI"/>
</dbReference>
<organism evidence="2 3">
    <name type="scientific">Alcanivorax profundi</name>
    <dbReference type="NCBI Taxonomy" id="2338368"/>
    <lineage>
        <taxon>Bacteria</taxon>
        <taxon>Pseudomonadati</taxon>
        <taxon>Pseudomonadota</taxon>
        <taxon>Gammaproteobacteria</taxon>
        <taxon>Oceanospirillales</taxon>
        <taxon>Alcanivoracaceae</taxon>
        <taxon>Alcanivorax</taxon>
    </lineage>
</organism>
<proteinExistence type="predicted"/>
<dbReference type="InterPro" id="IPR019999">
    <property type="entry name" value="Anth_synth_I-like"/>
</dbReference>
<sequence>MITRCLYRSGGQLLALPQPNLTLIASNEDDMRACMTQVKRELGTRYRFVCGLLPYESGHWRHNLRVAPLPVTLYLYKEPPRLLADSGEDPGDFRLHGAFKPDQSKGEYLQSLSQIRRYLEAGDCYQVNLAQRFSAPFSGSALTAWLALDAAHPAPHSCYFDTGDQQIFGVSPERFLSIRQGKMISEPIKGSRPRGATPEDDLILAQELQANPKDKAENLMIVDLLRNDLGACCKPGSISASPLFELRQFSNVQHLVSTVNGELSDGISPLEALWQAFPGGSITGAPKKRAMEIIHELEPFERGAYCGSFFWMDDQGNLDSNILIRTMQTEGDRIYCHGGGGIVFDSEPEAEYEESYFKVAKLMGALEDAFL</sequence>
<dbReference type="RefSeq" id="WP_119917565.1">
    <property type="nucleotide sequence ID" value="NZ_QYYA01000001.1"/>
</dbReference>
<dbReference type="Proteomes" id="UP000283734">
    <property type="component" value="Unassembled WGS sequence"/>
</dbReference>
<evidence type="ECO:0000313" key="2">
    <source>
        <dbReference type="EMBL" id="RJG20092.1"/>
    </source>
</evidence>
<dbReference type="EMBL" id="QYYA01000001">
    <property type="protein sequence ID" value="RJG20092.1"/>
    <property type="molecule type" value="Genomic_DNA"/>
</dbReference>
<dbReference type="OrthoDB" id="9803598at2"/>